<feature type="domain" description="Amidohydrolase-related" evidence="2">
    <location>
        <begin position="72"/>
        <end position="316"/>
    </location>
</feature>
<dbReference type="GeneID" id="62695013"/>
<evidence type="ECO:0000259" key="2">
    <source>
        <dbReference type="Pfam" id="PF04909"/>
    </source>
</evidence>
<dbReference type="EMBL" id="VUMB01000020">
    <property type="protein sequence ID" value="MSS40786.1"/>
    <property type="molecule type" value="Genomic_DNA"/>
</dbReference>
<gene>
    <name evidence="3" type="ORF">FYJ37_10610</name>
</gene>
<proteinExistence type="predicted"/>
<dbReference type="GO" id="GO:0005737">
    <property type="term" value="C:cytoplasm"/>
    <property type="evidence" value="ECO:0007669"/>
    <property type="project" value="TreeGrafter"/>
</dbReference>
<reference evidence="3 4" key="1">
    <citation type="submission" date="2019-08" db="EMBL/GenBank/DDBJ databases">
        <title>In-depth cultivation of the pig gut microbiome towards novel bacterial diversity and tailored functional studies.</title>
        <authorList>
            <person name="Wylensek D."/>
            <person name="Hitch T.C.A."/>
            <person name="Clavel T."/>
        </authorList>
    </citation>
    <scope>NUCLEOTIDE SEQUENCE [LARGE SCALE GENOMIC DNA]</scope>
    <source>
        <strain evidence="3 4">BL-389-WT-3D</strain>
    </source>
</reference>
<dbReference type="InterPro" id="IPR032465">
    <property type="entry name" value="ACMSD"/>
</dbReference>
<evidence type="ECO:0000313" key="4">
    <source>
        <dbReference type="Proteomes" id="UP000462363"/>
    </source>
</evidence>
<dbReference type="InterPro" id="IPR032466">
    <property type="entry name" value="Metal_Hydrolase"/>
</dbReference>
<dbReference type="Gene3D" id="3.20.20.140">
    <property type="entry name" value="Metal-dependent hydrolases"/>
    <property type="match status" value="1"/>
</dbReference>
<comment type="caution">
    <text evidence="3">The sequence shown here is derived from an EMBL/GenBank/DDBJ whole genome shotgun (WGS) entry which is preliminary data.</text>
</comment>
<name>A0A844F710_CLOSV</name>
<dbReference type="GO" id="GO:0016831">
    <property type="term" value="F:carboxy-lyase activity"/>
    <property type="evidence" value="ECO:0007669"/>
    <property type="project" value="InterPro"/>
</dbReference>
<dbReference type="PANTHER" id="PTHR21240">
    <property type="entry name" value="2-AMINO-3-CARBOXYLMUCONATE-6-SEMIALDEHYDE DECARBOXYLASE"/>
    <property type="match status" value="1"/>
</dbReference>
<evidence type="ECO:0000256" key="1">
    <source>
        <dbReference type="ARBA" id="ARBA00023239"/>
    </source>
</evidence>
<dbReference type="GO" id="GO:0019748">
    <property type="term" value="P:secondary metabolic process"/>
    <property type="evidence" value="ECO:0007669"/>
    <property type="project" value="TreeGrafter"/>
</dbReference>
<evidence type="ECO:0000313" key="3">
    <source>
        <dbReference type="EMBL" id="MSS40786.1"/>
    </source>
</evidence>
<dbReference type="Proteomes" id="UP000462363">
    <property type="component" value="Unassembled WGS sequence"/>
</dbReference>
<keyword evidence="3" id="KW-0378">Hydrolase</keyword>
<dbReference type="SUPFAM" id="SSF51556">
    <property type="entry name" value="Metallo-dependent hydrolases"/>
    <property type="match status" value="1"/>
</dbReference>
<dbReference type="AlphaFoldDB" id="A0A844F710"/>
<protein>
    <submittedName>
        <fullName evidence="3">Amidohydrolase family protein</fullName>
    </submittedName>
</protein>
<dbReference type="PANTHER" id="PTHR21240:SF28">
    <property type="entry name" value="ISO-OROTATE DECARBOXYLASE (EUROFUNG)"/>
    <property type="match status" value="1"/>
</dbReference>
<dbReference type="InterPro" id="IPR006680">
    <property type="entry name" value="Amidohydro-rel"/>
</dbReference>
<accession>A0A844F710</accession>
<keyword evidence="1" id="KW-0456">Lyase</keyword>
<organism evidence="3 4">
    <name type="scientific">Clostridium scindens (strain JCM 10418 / VPI 12708)</name>
    <dbReference type="NCBI Taxonomy" id="29347"/>
    <lineage>
        <taxon>Bacteria</taxon>
        <taxon>Bacillati</taxon>
        <taxon>Bacillota</taxon>
        <taxon>Clostridia</taxon>
        <taxon>Lachnospirales</taxon>
        <taxon>Lachnospiraceae</taxon>
    </lineage>
</organism>
<sequence>MIDGHIHYAESLEAERLQYIIEAYGLSGVALQCIPKGGKIPVEEDAFSFKRQSSVPVYIFGGLDRRIFSLSPGRMAEALPGEIDRLMTMGCDGIKMLEGKPNVRKEYPVPDFDDEIWEEYWDVLEKRQIPVYMHVNDPEEFWDESKVSEYARKAGWFYDETYVNNQEQYRQMQEVLKRHPRLRILFPHFFFLSKDLGRLAAMLDQYPNVHTDVTPGIELYFNLSDQEKEAKAFFAKYQNRICFGTDIGARSLIYEEPIPLSIEESRSRLELTTRFLEEKGDYILYPDGYYFTEGKERLMHGLGLSAEILKKIYHDNFLKFIS</sequence>
<dbReference type="Pfam" id="PF04909">
    <property type="entry name" value="Amidohydro_2"/>
    <property type="match status" value="1"/>
</dbReference>
<dbReference type="GO" id="GO:0016787">
    <property type="term" value="F:hydrolase activity"/>
    <property type="evidence" value="ECO:0007669"/>
    <property type="project" value="UniProtKB-KW"/>
</dbReference>
<dbReference type="RefSeq" id="WP_004606388.1">
    <property type="nucleotide sequence ID" value="NZ_AP024846.1"/>
</dbReference>